<feature type="domain" description="J" evidence="3">
    <location>
        <begin position="11"/>
        <end position="78"/>
    </location>
</feature>
<dbReference type="InterPro" id="IPR001623">
    <property type="entry name" value="DnaJ_domain"/>
</dbReference>
<sequence>MSSSPPAEFKDFYEVLGICPTATDAEIKTAYRETIKLWHPDKHKGDGREEALGKSQMINEAYAVLRDPDKRQKFDIELLKNRRARADAAKEEGNKCYRSSKFEEAVQHYSLAIELDSTNHVYYSNRSTAHAALAEWGESREDAEKCLEMNEQSVRAHYNLVRAKIKMGHLGDAQKTLTIALGKFPRDSDLVKLRTELFTSSSRPSTPPSKLSIDDDELERTANFGKLRVDREKGDGSQEEQAACFGMPIASAGAAGEGGVGELLPLAARLRQQMKPAINPITGAPVAVSPVAEGSLSYRRSGSNDQKGAWQPPPPMPDGRKLAAVAPPSLAVHRSSPPHHVGAVRRDLTPPARPYRHSDFADQPRSLTPPPYVEAGWMREIVPRGSAPSGPSLALAALKGRIFNGFTSKK</sequence>
<evidence type="ECO:0000256" key="2">
    <source>
        <dbReference type="SAM" id="MobiDB-lite"/>
    </source>
</evidence>
<evidence type="ECO:0000313" key="4">
    <source>
        <dbReference type="EMBL" id="KAF4669816.1"/>
    </source>
</evidence>
<protein>
    <recommendedName>
        <fullName evidence="3">J domain-containing protein</fullName>
    </recommendedName>
</protein>
<dbReference type="InterPro" id="IPR011990">
    <property type="entry name" value="TPR-like_helical_dom_sf"/>
</dbReference>
<dbReference type="Proteomes" id="UP000572268">
    <property type="component" value="Unassembled WGS sequence"/>
</dbReference>
<dbReference type="PROSITE" id="PS50076">
    <property type="entry name" value="DNAJ_2"/>
    <property type="match status" value="1"/>
</dbReference>
<dbReference type="InterPro" id="IPR036869">
    <property type="entry name" value="J_dom_sf"/>
</dbReference>
<dbReference type="SUPFAM" id="SSF46565">
    <property type="entry name" value="Chaperone J-domain"/>
    <property type="match status" value="1"/>
</dbReference>
<dbReference type="PANTHER" id="PTHR44200">
    <property type="entry name" value="DNAJ HOMOLOG SUBFAMILY C MEMBER 7"/>
    <property type="match status" value="1"/>
</dbReference>
<evidence type="ECO:0000259" key="3">
    <source>
        <dbReference type="PROSITE" id="PS50076"/>
    </source>
</evidence>
<feature type="region of interest" description="Disordered" evidence="2">
    <location>
        <begin position="198"/>
        <end position="217"/>
    </location>
</feature>
<keyword evidence="1" id="KW-0802">TPR repeat</keyword>
<gene>
    <name evidence="4" type="ORF">FOL46_001200</name>
</gene>
<dbReference type="Gene3D" id="1.10.287.110">
    <property type="entry name" value="DnaJ domain"/>
    <property type="match status" value="1"/>
</dbReference>
<dbReference type="Pfam" id="PF00226">
    <property type="entry name" value="DnaJ"/>
    <property type="match status" value="1"/>
</dbReference>
<dbReference type="EMBL" id="JABANN010000133">
    <property type="protein sequence ID" value="KAF4669816.1"/>
    <property type="molecule type" value="Genomic_DNA"/>
</dbReference>
<reference evidence="4 5" key="1">
    <citation type="submission" date="2020-04" db="EMBL/GenBank/DDBJ databases">
        <title>Perkinsus olseni comparative genomics.</title>
        <authorList>
            <person name="Bogema D.R."/>
        </authorList>
    </citation>
    <scope>NUCLEOTIDE SEQUENCE [LARGE SCALE GENOMIC DNA]</scope>
    <source>
        <strain evidence="4">ATCC PRA-31</strain>
    </source>
</reference>
<feature type="repeat" description="TPR" evidence="1">
    <location>
        <begin position="86"/>
        <end position="119"/>
    </location>
</feature>
<comment type="caution">
    <text evidence="4">The sequence shown here is derived from an EMBL/GenBank/DDBJ whole genome shotgun (WGS) entry which is preliminary data.</text>
</comment>
<dbReference type="SMART" id="SM00028">
    <property type="entry name" value="TPR"/>
    <property type="match status" value="3"/>
</dbReference>
<dbReference type="CDD" id="cd06257">
    <property type="entry name" value="DnaJ"/>
    <property type="match status" value="1"/>
</dbReference>
<organism evidence="4 5">
    <name type="scientific">Perkinsus olseni</name>
    <name type="common">Perkinsus atlanticus</name>
    <dbReference type="NCBI Taxonomy" id="32597"/>
    <lineage>
        <taxon>Eukaryota</taxon>
        <taxon>Sar</taxon>
        <taxon>Alveolata</taxon>
        <taxon>Perkinsozoa</taxon>
        <taxon>Perkinsea</taxon>
        <taxon>Perkinsida</taxon>
        <taxon>Perkinsidae</taxon>
        <taxon>Perkinsus</taxon>
    </lineage>
</organism>
<proteinExistence type="predicted"/>
<feature type="region of interest" description="Disordered" evidence="2">
    <location>
        <begin position="296"/>
        <end position="368"/>
    </location>
</feature>
<dbReference type="PROSITE" id="PS50005">
    <property type="entry name" value="TPR"/>
    <property type="match status" value="1"/>
</dbReference>
<accession>A0A7J6MEH1</accession>
<dbReference type="SMART" id="SM00271">
    <property type="entry name" value="DnaJ"/>
    <property type="match status" value="1"/>
</dbReference>
<evidence type="ECO:0000313" key="5">
    <source>
        <dbReference type="Proteomes" id="UP000572268"/>
    </source>
</evidence>
<dbReference type="PANTHER" id="PTHR44200:SF1">
    <property type="entry name" value="DNAJ HOMOLOG SUBFAMILY C MEMBER 7"/>
    <property type="match status" value="1"/>
</dbReference>
<dbReference type="InterPro" id="IPR019734">
    <property type="entry name" value="TPR_rpt"/>
</dbReference>
<dbReference type="PRINTS" id="PR00625">
    <property type="entry name" value="JDOMAIN"/>
</dbReference>
<name>A0A7J6MEH1_PEROL</name>
<dbReference type="SUPFAM" id="SSF48452">
    <property type="entry name" value="TPR-like"/>
    <property type="match status" value="1"/>
</dbReference>
<evidence type="ECO:0000256" key="1">
    <source>
        <dbReference type="PROSITE-ProRule" id="PRU00339"/>
    </source>
</evidence>
<dbReference type="Gene3D" id="1.25.40.10">
    <property type="entry name" value="Tetratricopeptide repeat domain"/>
    <property type="match status" value="1"/>
</dbReference>
<dbReference type="AlphaFoldDB" id="A0A7J6MEH1"/>
<dbReference type="InterPro" id="IPR052758">
    <property type="entry name" value="SRC_co-chaperone"/>
</dbReference>